<feature type="repeat" description="WD" evidence="6">
    <location>
        <begin position="111"/>
        <end position="140"/>
    </location>
</feature>
<dbReference type="SUPFAM" id="SSF50978">
    <property type="entry name" value="WD40 repeat-like"/>
    <property type="match status" value="1"/>
</dbReference>
<dbReference type="InterPro" id="IPR036322">
    <property type="entry name" value="WD40_repeat_dom_sf"/>
</dbReference>
<dbReference type="SMART" id="SM00320">
    <property type="entry name" value="WD40"/>
    <property type="match status" value="3"/>
</dbReference>
<sequence length="184" mass="19842">MLRAPATPCAAFDEQGLVMGVAMEGQLGGNMELMFKLYDVRMYGKGPFDTFRLAGTQSAPTHVCFSPDGALVLLCTKDGSIALLDAFKGEQRHLFQTQPPEDDTVRLQACFSPDGKYVLCGSADGSVRVWSSSTGEELVKWLGHADAPAVVRWAPRRMMVASACSALALWLPDMDKIGGIRATP</sequence>
<proteinExistence type="inferred from homology"/>
<evidence type="ECO:0000256" key="3">
    <source>
        <dbReference type="ARBA" id="ARBA00022574"/>
    </source>
</evidence>
<dbReference type="EMBL" id="HBDZ01003596">
    <property type="protein sequence ID" value="CAD8232923.1"/>
    <property type="molecule type" value="Transcribed_RNA"/>
</dbReference>
<accession>A0A7R9TE72</accession>
<evidence type="ECO:0000256" key="4">
    <source>
        <dbReference type="ARBA" id="ARBA00022737"/>
    </source>
</evidence>
<comment type="similarity">
    <text evidence="2">Belongs to the WD repeat SWD2 family.</text>
</comment>
<comment type="subcellular location">
    <subcellularLocation>
        <location evidence="1">Nucleus</location>
    </subcellularLocation>
</comment>
<protein>
    <recommendedName>
        <fullName evidence="8">Anaphase-promoting complex subunit 4 WD40 domain-containing protein</fullName>
    </recommendedName>
</protein>
<keyword evidence="5" id="KW-0539">Nucleus</keyword>
<dbReference type="PROSITE" id="PS50082">
    <property type="entry name" value="WD_REPEATS_2"/>
    <property type="match status" value="1"/>
</dbReference>
<name>A0A7R9TE72_9VIRI</name>
<gene>
    <name evidence="7" type="ORF">PCOL08062_LOCUS2769</name>
</gene>
<evidence type="ECO:0000256" key="2">
    <source>
        <dbReference type="ARBA" id="ARBA00005616"/>
    </source>
</evidence>
<dbReference type="PANTHER" id="PTHR19861">
    <property type="entry name" value="WD40 REPEAT PROTEIN SWD2"/>
    <property type="match status" value="1"/>
</dbReference>
<evidence type="ECO:0000256" key="5">
    <source>
        <dbReference type="ARBA" id="ARBA00023242"/>
    </source>
</evidence>
<dbReference type="InterPro" id="IPR001680">
    <property type="entry name" value="WD40_rpt"/>
</dbReference>
<dbReference type="GO" id="GO:0048188">
    <property type="term" value="C:Set1C/COMPASS complex"/>
    <property type="evidence" value="ECO:0007669"/>
    <property type="project" value="TreeGrafter"/>
</dbReference>
<dbReference type="InterPro" id="IPR037867">
    <property type="entry name" value="Swd2/WDR82"/>
</dbReference>
<dbReference type="Pfam" id="PF00400">
    <property type="entry name" value="WD40"/>
    <property type="match status" value="2"/>
</dbReference>
<evidence type="ECO:0000256" key="6">
    <source>
        <dbReference type="PROSITE-ProRule" id="PRU00221"/>
    </source>
</evidence>
<reference evidence="7" key="1">
    <citation type="submission" date="2021-01" db="EMBL/GenBank/DDBJ databases">
        <authorList>
            <person name="Corre E."/>
            <person name="Pelletier E."/>
            <person name="Niang G."/>
            <person name="Scheremetjew M."/>
            <person name="Finn R."/>
            <person name="Kale V."/>
            <person name="Holt S."/>
            <person name="Cochrane G."/>
            <person name="Meng A."/>
            <person name="Brown T."/>
            <person name="Cohen L."/>
        </authorList>
    </citation>
    <scope>NUCLEOTIDE SEQUENCE</scope>
    <source>
        <strain evidence="7">CCMP1413</strain>
    </source>
</reference>
<keyword evidence="3 6" id="KW-0853">WD repeat</keyword>
<dbReference type="GO" id="GO:0016070">
    <property type="term" value="P:RNA metabolic process"/>
    <property type="evidence" value="ECO:0007669"/>
    <property type="project" value="UniProtKB-ARBA"/>
</dbReference>
<evidence type="ECO:0000313" key="7">
    <source>
        <dbReference type="EMBL" id="CAD8232923.1"/>
    </source>
</evidence>
<keyword evidence="4" id="KW-0677">Repeat</keyword>
<organism evidence="7">
    <name type="scientific">Prasinoderma coloniale</name>
    <dbReference type="NCBI Taxonomy" id="156133"/>
    <lineage>
        <taxon>Eukaryota</taxon>
        <taxon>Viridiplantae</taxon>
        <taxon>Prasinodermophyta</taxon>
        <taxon>Prasinodermophyceae</taxon>
        <taxon>Prasinodermales</taxon>
        <taxon>Prasinodermaceae</taxon>
        <taxon>Prasinoderma</taxon>
    </lineage>
</organism>
<dbReference type="InterPro" id="IPR015943">
    <property type="entry name" value="WD40/YVTN_repeat-like_dom_sf"/>
</dbReference>
<dbReference type="GO" id="GO:0003682">
    <property type="term" value="F:chromatin binding"/>
    <property type="evidence" value="ECO:0007669"/>
    <property type="project" value="TreeGrafter"/>
</dbReference>
<dbReference type="Gene3D" id="2.130.10.10">
    <property type="entry name" value="YVTN repeat-like/Quinoprotein amine dehydrogenase"/>
    <property type="match status" value="1"/>
</dbReference>
<evidence type="ECO:0000256" key="1">
    <source>
        <dbReference type="ARBA" id="ARBA00004123"/>
    </source>
</evidence>
<dbReference type="PANTHER" id="PTHR19861:SF0">
    <property type="entry name" value="WD REPEAT-CONTAINING PROTEIN 82"/>
    <property type="match status" value="1"/>
</dbReference>
<evidence type="ECO:0008006" key="8">
    <source>
        <dbReference type="Google" id="ProtNLM"/>
    </source>
</evidence>
<dbReference type="AlphaFoldDB" id="A0A7R9TE72"/>